<dbReference type="GO" id="GO:0008168">
    <property type="term" value="F:methyltransferase activity"/>
    <property type="evidence" value="ECO:0007669"/>
    <property type="project" value="UniProtKB-KW"/>
</dbReference>
<evidence type="ECO:0000313" key="5">
    <source>
        <dbReference type="EMBL" id="MDS1272284.1"/>
    </source>
</evidence>
<keyword evidence="2 5" id="KW-0808">Transferase</keyword>
<evidence type="ECO:0000313" key="6">
    <source>
        <dbReference type="Proteomes" id="UP001250214"/>
    </source>
</evidence>
<comment type="caution">
    <text evidence="5">The sequence shown here is derived from an EMBL/GenBank/DDBJ whole genome shotgun (WGS) entry which is preliminary data.</text>
</comment>
<feature type="domain" description="Methyltransferase" evidence="4">
    <location>
        <begin position="47"/>
        <end position="141"/>
    </location>
</feature>
<reference evidence="6" key="1">
    <citation type="submission" date="2023-07" db="EMBL/GenBank/DDBJ databases">
        <title>Novel species in the genus Lipingzhangella isolated from Sambhar Salt Lake.</title>
        <authorList>
            <person name="Jiya N."/>
            <person name="Kajale S."/>
            <person name="Sharma A."/>
        </authorList>
    </citation>
    <scope>NUCLEOTIDE SEQUENCE [LARGE SCALE GENOMIC DNA]</scope>
    <source>
        <strain evidence="6">LS1_29</strain>
    </source>
</reference>
<dbReference type="RefSeq" id="WP_310913854.1">
    <property type="nucleotide sequence ID" value="NZ_JAVLVT010000010.1"/>
</dbReference>
<keyword evidence="3" id="KW-0949">S-adenosyl-L-methionine</keyword>
<accession>A0ABU2HCI8</accession>
<sequence length="260" mass="27621">MTQIDFDIGYGRQFASWYDRLFPDQAEAKRTARALAGLHPDPDTGTLEIGIGTGRIALPLARIIGPVHGLDSSPEMVSAAQAASAADGGPITTEQANILAYPVKRSYGLVYAVCATLNQILFPEQQAEAIRRAADLLTPGGRLVIEAHHRSMVVSIHGGARFTTFFTPYPEPGSGLLTCSTLSADHTLWQCSQIWHEADSSAPIGTEFSRLLEPAEVHAYAETAGLVSACPAAGFSDWSFAATASAAAPAFITIHEKPTD</sequence>
<keyword evidence="6" id="KW-1185">Reference proteome</keyword>
<dbReference type="InterPro" id="IPR041698">
    <property type="entry name" value="Methyltransf_25"/>
</dbReference>
<keyword evidence="1 5" id="KW-0489">Methyltransferase</keyword>
<dbReference type="InterPro" id="IPR029063">
    <property type="entry name" value="SAM-dependent_MTases_sf"/>
</dbReference>
<dbReference type="EMBL" id="JAVLVT010000010">
    <property type="protein sequence ID" value="MDS1272284.1"/>
    <property type="molecule type" value="Genomic_DNA"/>
</dbReference>
<dbReference type="Pfam" id="PF13649">
    <property type="entry name" value="Methyltransf_25"/>
    <property type="match status" value="1"/>
</dbReference>
<dbReference type="Gene3D" id="3.40.50.150">
    <property type="entry name" value="Vaccinia Virus protein VP39"/>
    <property type="match status" value="1"/>
</dbReference>
<dbReference type="EC" id="2.1.-.-" evidence="5"/>
<evidence type="ECO:0000256" key="2">
    <source>
        <dbReference type="ARBA" id="ARBA00022679"/>
    </source>
</evidence>
<evidence type="ECO:0000256" key="3">
    <source>
        <dbReference type="ARBA" id="ARBA00022691"/>
    </source>
</evidence>
<protein>
    <submittedName>
        <fullName evidence="5">Class I SAM-dependent methyltransferase</fullName>
        <ecNumber evidence="5">2.1.-.-</ecNumber>
    </submittedName>
</protein>
<evidence type="ECO:0000259" key="4">
    <source>
        <dbReference type="Pfam" id="PF13649"/>
    </source>
</evidence>
<proteinExistence type="predicted"/>
<dbReference type="PANTHER" id="PTHR43464">
    <property type="entry name" value="METHYLTRANSFERASE"/>
    <property type="match status" value="1"/>
</dbReference>
<gene>
    <name evidence="5" type="ORF">RIF23_18500</name>
</gene>
<organism evidence="5 6">
    <name type="scientific">Lipingzhangella rawalii</name>
    <dbReference type="NCBI Taxonomy" id="2055835"/>
    <lineage>
        <taxon>Bacteria</taxon>
        <taxon>Bacillati</taxon>
        <taxon>Actinomycetota</taxon>
        <taxon>Actinomycetes</taxon>
        <taxon>Streptosporangiales</taxon>
        <taxon>Nocardiopsidaceae</taxon>
        <taxon>Lipingzhangella</taxon>
    </lineage>
</organism>
<evidence type="ECO:0000256" key="1">
    <source>
        <dbReference type="ARBA" id="ARBA00022603"/>
    </source>
</evidence>
<dbReference type="PANTHER" id="PTHR43464:SF19">
    <property type="entry name" value="UBIQUINONE BIOSYNTHESIS O-METHYLTRANSFERASE, MITOCHONDRIAL"/>
    <property type="match status" value="1"/>
</dbReference>
<dbReference type="SUPFAM" id="SSF53335">
    <property type="entry name" value="S-adenosyl-L-methionine-dependent methyltransferases"/>
    <property type="match status" value="1"/>
</dbReference>
<name>A0ABU2HCI8_9ACTN</name>
<dbReference type="GO" id="GO:0032259">
    <property type="term" value="P:methylation"/>
    <property type="evidence" value="ECO:0007669"/>
    <property type="project" value="UniProtKB-KW"/>
</dbReference>
<dbReference type="CDD" id="cd02440">
    <property type="entry name" value="AdoMet_MTases"/>
    <property type="match status" value="1"/>
</dbReference>
<dbReference type="Proteomes" id="UP001250214">
    <property type="component" value="Unassembled WGS sequence"/>
</dbReference>